<dbReference type="GO" id="GO:0046359">
    <property type="term" value="P:butyrate catabolic process"/>
    <property type="evidence" value="ECO:0007669"/>
    <property type="project" value="TreeGrafter"/>
</dbReference>
<comment type="similarity">
    <text evidence="2">Belongs to the acyl-CoA dehydrogenase family.</text>
</comment>
<sequence>MVNFNLTPEQKALRTNARAFAQNVLSTAPTLYSHLPTQTQRFQSTRPIYQAAVSAGLIKGQVPLPLGGSSTGLIDAAIVVEEFHAVEPSTAITILGTGLGLTPLILAGSKEQHEKFLTPFLELEGDRMASFVHSEPGGTANWLEMGGKGLGTTAWREGDEWVLDGEKLWATNSGGWDNRGADLQCVVARESKPHTPQDPDSDPSSHILILLVTREDIARNPPAAYQILSDPDLGGHRSVNGPHSRFTAFRVPSSNLLCAPGQGAAIVERTFGMSAAIVGAMCVGVMRHAFEAALAFCKSDDRGGVKKIVEHQSVADRLISAKCKIEAARALTWKAMCVLEGGDESVGWEQRLEVALETKIWCGDQARMVVLECMDVVGMKSYAKDMPFSTLLEDAACLPLFDGGNVGVRRRQLEKIFQRDDYEPWGATYPS</sequence>
<dbReference type="PANTHER" id="PTHR43884:SF12">
    <property type="entry name" value="ISOVALERYL-COA DEHYDROGENASE, MITOCHONDRIAL-RELATED"/>
    <property type="match status" value="1"/>
</dbReference>
<reference evidence="7" key="1">
    <citation type="submission" date="2022-10" db="EMBL/GenBank/DDBJ databases">
        <title>Tapping the CABI collections for fungal endophytes: first genome assemblies for Collariella, Neodidymelliopsis, Ascochyta clinopodiicola, Didymella pomorum, Didymosphaeria variabile, Neocosmospora piperis and Neocucurbitaria cava.</title>
        <authorList>
            <person name="Hill R."/>
        </authorList>
    </citation>
    <scope>NUCLEOTIDE SEQUENCE</scope>
    <source>
        <strain evidence="7">IMI 356814</strain>
    </source>
</reference>
<dbReference type="InterPro" id="IPR009100">
    <property type="entry name" value="AcylCoA_DH/oxidase_NM_dom_sf"/>
</dbReference>
<dbReference type="GO" id="GO:0050660">
    <property type="term" value="F:flavin adenine dinucleotide binding"/>
    <property type="evidence" value="ECO:0007669"/>
    <property type="project" value="InterPro"/>
</dbReference>
<keyword evidence="8" id="KW-1185">Reference proteome</keyword>
<dbReference type="InterPro" id="IPR046373">
    <property type="entry name" value="Acyl-CoA_Oxase/DH_mid-dom_sf"/>
</dbReference>
<keyword evidence="3" id="KW-0285">Flavoprotein</keyword>
<dbReference type="AlphaFoldDB" id="A0A9W8YD38"/>
<evidence type="ECO:0008006" key="9">
    <source>
        <dbReference type="Google" id="ProtNLM"/>
    </source>
</evidence>
<name>A0A9W8YD38_9PLEO</name>
<proteinExistence type="inferred from homology"/>
<evidence type="ECO:0000256" key="2">
    <source>
        <dbReference type="ARBA" id="ARBA00009347"/>
    </source>
</evidence>
<dbReference type="OrthoDB" id="10016597at2759"/>
<dbReference type="SUPFAM" id="SSF47203">
    <property type="entry name" value="Acyl-CoA dehydrogenase C-terminal domain-like"/>
    <property type="match status" value="1"/>
</dbReference>
<dbReference type="PANTHER" id="PTHR43884">
    <property type="entry name" value="ACYL-COA DEHYDROGENASE"/>
    <property type="match status" value="1"/>
</dbReference>
<dbReference type="GO" id="GO:0033539">
    <property type="term" value="P:fatty acid beta-oxidation using acyl-CoA dehydrogenase"/>
    <property type="evidence" value="ECO:0007669"/>
    <property type="project" value="TreeGrafter"/>
</dbReference>
<dbReference type="Gene3D" id="2.40.110.10">
    <property type="entry name" value="Butyryl-CoA Dehydrogenase, subunit A, domain 2"/>
    <property type="match status" value="1"/>
</dbReference>
<dbReference type="Proteomes" id="UP001140560">
    <property type="component" value="Unassembled WGS sequence"/>
</dbReference>
<dbReference type="InterPro" id="IPR013786">
    <property type="entry name" value="AcylCoA_DH/ox_N"/>
</dbReference>
<evidence type="ECO:0000256" key="4">
    <source>
        <dbReference type="ARBA" id="ARBA00022827"/>
    </source>
</evidence>
<evidence type="ECO:0000256" key="3">
    <source>
        <dbReference type="ARBA" id="ARBA00022630"/>
    </source>
</evidence>
<dbReference type="GO" id="GO:0003995">
    <property type="term" value="F:acyl-CoA dehydrogenase activity"/>
    <property type="evidence" value="ECO:0007669"/>
    <property type="project" value="TreeGrafter"/>
</dbReference>
<keyword evidence="4" id="KW-0274">FAD</keyword>
<evidence type="ECO:0000259" key="6">
    <source>
        <dbReference type="Pfam" id="PF02771"/>
    </source>
</evidence>
<dbReference type="InterPro" id="IPR009075">
    <property type="entry name" value="AcylCo_DH/oxidase_C"/>
</dbReference>
<organism evidence="7 8">
    <name type="scientific">Neocucurbitaria cava</name>
    <dbReference type="NCBI Taxonomy" id="798079"/>
    <lineage>
        <taxon>Eukaryota</taxon>
        <taxon>Fungi</taxon>
        <taxon>Dikarya</taxon>
        <taxon>Ascomycota</taxon>
        <taxon>Pezizomycotina</taxon>
        <taxon>Dothideomycetes</taxon>
        <taxon>Pleosporomycetidae</taxon>
        <taxon>Pleosporales</taxon>
        <taxon>Pleosporineae</taxon>
        <taxon>Cucurbitariaceae</taxon>
        <taxon>Neocucurbitaria</taxon>
    </lineage>
</organism>
<evidence type="ECO:0000256" key="1">
    <source>
        <dbReference type="ARBA" id="ARBA00001974"/>
    </source>
</evidence>
<dbReference type="Pfam" id="PF02771">
    <property type="entry name" value="Acyl-CoA_dh_N"/>
    <property type="match status" value="1"/>
</dbReference>
<feature type="domain" description="Acyl-CoA dehydrogenase/oxidase N-terminal" evidence="6">
    <location>
        <begin position="7"/>
        <end position="122"/>
    </location>
</feature>
<dbReference type="Gene3D" id="1.10.540.10">
    <property type="entry name" value="Acyl-CoA dehydrogenase/oxidase, N-terminal domain"/>
    <property type="match status" value="1"/>
</dbReference>
<evidence type="ECO:0000259" key="5">
    <source>
        <dbReference type="Pfam" id="PF00441"/>
    </source>
</evidence>
<gene>
    <name evidence="7" type="ORF">N0V83_004120</name>
</gene>
<dbReference type="InterPro" id="IPR037069">
    <property type="entry name" value="AcylCoA_DH/ox_N_sf"/>
</dbReference>
<comment type="caution">
    <text evidence="7">The sequence shown here is derived from an EMBL/GenBank/DDBJ whole genome shotgun (WGS) entry which is preliminary data.</text>
</comment>
<evidence type="ECO:0000313" key="7">
    <source>
        <dbReference type="EMBL" id="KAJ4372346.1"/>
    </source>
</evidence>
<comment type="cofactor">
    <cofactor evidence="1">
        <name>FAD</name>
        <dbReference type="ChEBI" id="CHEBI:57692"/>
    </cofactor>
</comment>
<dbReference type="Gene3D" id="1.20.140.10">
    <property type="entry name" value="Butyryl-CoA Dehydrogenase, subunit A, domain 3"/>
    <property type="match status" value="1"/>
</dbReference>
<feature type="domain" description="Acyl-CoA dehydrogenase/oxidase C-terminal" evidence="5">
    <location>
        <begin position="261"/>
        <end position="404"/>
    </location>
</feature>
<dbReference type="Pfam" id="PF00441">
    <property type="entry name" value="Acyl-CoA_dh_1"/>
    <property type="match status" value="1"/>
</dbReference>
<dbReference type="EMBL" id="JAPEUY010000006">
    <property type="protein sequence ID" value="KAJ4372346.1"/>
    <property type="molecule type" value="Genomic_DNA"/>
</dbReference>
<dbReference type="SUPFAM" id="SSF56645">
    <property type="entry name" value="Acyl-CoA dehydrogenase NM domain-like"/>
    <property type="match status" value="1"/>
</dbReference>
<accession>A0A9W8YD38</accession>
<dbReference type="CDD" id="cd00567">
    <property type="entry name" value="ACAD"/>
    <property type="match status" value="1"/>
</dbReference>
<evidence type="ECO:0000313" key="8">
    <source>
        <dbReference type="Proteomes" id="UP001140560"/>
    </source>
</evidence>
<protein>
    <recommendedName>
        <fullName evidence="9">Acyl-CoA dehydrogenase</fullName>
    </recommendedName>
</protein>
<dbReference type="InterPro" id="IPR036250">
    <property type="entry name" value="AcylCo_DH-like_C"/>
</dbReference>